<evidence type="ECO:0000313" key="3">
    <source>
        <dbReference type="Proteomes" id="UP000054498"/>
    </source>
</evidence>
<dbReference type="Proteomes" id="UP000054498">
    <property type="component" value="Unassembled WGS sequence"/>
</dbReference>
<organism evidence="2 3">
    <name type="scientific">Monoraphidium neglectum</name>
    <dbReference type="NCBI Taxonomy" id="145388"/>
    <lineage>
        <taxon>Eukaryota</taxon>
        <taxon>Viridiplantae</taxon>
        <taxon>Chlorophyta</taxon>
        <taxon>core chlorophytes</taxon>
        <taxon>Chlorophyceae</taxon>
        <taxon>CS clade</taxon>
        <taxon>Sphaeropleales</taxon>
        <taxon>Selenastraceae</taxon>
        <taxon>Monoraphidium</taxon>
    </lineage>
</organism>
<dbReference type="KEGG" id="mng:MNEG_12736"/>
<name>A0A0D2KHH2_9CHLO</name>
<protein>
    <submittedName>
        <fullName evidence="2">Uncharacterized protein</fullName>
    </submittedName>
</protein>
<evidence type="ECO:0000256" key="1">
    <source>
        <dbReference type="SAM" id="MobiDB-lite"/>
    </source>
</evidence>
<feature type="region of interest" description="Disordered" evidence="1">
    <location>
        <begin position="29"/>
        <end position="52"/>
    </location>
</feature>
<feature type="non-terminal residue" evidence="2">
    <location>
        <position position="52"/>
    </location>
</feature>
<reference evidence="2 3" key="1">
    <citation type="journal article" date="2013" name="BMC Genomics">
        <title>Reconstruction of the lipid metabolism for the microalga Monoraphidium neglectum from its genome sequence reveals characteristics suitable for biofuel production.</title>
        <authorList>
            <person name="Bogen C."/>
            <person name="Al-Dilaimi A."/>
            <person name="Albersmeier A."/>
            <person name="Wichmann J."/>
            <person name="Grundmann M."/>
            <person name="Rupp O."/>
            <person name="Lauersen K.J."/>
            <person name="Blifernez-Klassen O."/>
            <person name="Kalinowski J."/>
            <person name="Goesmann A."/>
            <person name="Mussgnug J.H."/>
            <person name="Kruse O."/>
        </authorList>
    </citation>
    <scope>NUCLEOTIDE SEQUENCE [LARGE SCALE GENOMIC DNA]</scope>
    <source>
        <strain evidence="2 3">SAG 48.87</strain>
    </source>
</reference>
<sequence>MAEEEMRASALAAQNARLQVQLRELQELRERQEQQQQQQQQQPQQQQALHPA</sequence>
<dbReference type="GeneID" id="25730128"/>
<accession>A0A0D2KHH2</accession>
<gene>
    <name evidence="2" type="ORF">MNEG_12736</name>
</gene>
<feature type="compositionally biased region" description="Low complexity" evidence="1">
    <location>
        <begin position="34"/>
        <end position="52"/>
    </location>
</feature>
<dbReference type="AlphaFoldDB" id="A0A0D2KHH2"/>
<keyword evidence="3" id="KW-1185">Reference proteome</keyword>
<proteinExistence type="predicted"/>
<dbReference type="EMBL" id="KK103625">
    <property type="protein sequence ID" value="KIY95223.1"/>
    <property type="molecule type" value="Genomic_DNA"/>
</dbReference>
<evidence type="ECO:0000313" key="2">
    <source>
        <dbReference type="EMBL" id="KIY95223.1"/>
    </source>
</evidence>
<dbReference type="RefSeq" id="XP_013894243.1">
    <property type="nucleotide sequence ID" value="XM_014038789.1"/>
</dbReference>